<feature type="region of interest" description="Disordered" evidence="4">
    <location>
        <begin position="1"/>
        <end position="71"/>
    </location>
</feature>
<keyword evidence="3" id="KW-0349">Heme</keyword>
<feature type="compositionally biased region" description="Low complexity" evidence="4">
    <location>
        <begin position="485"/>
        <end position="499"/>
    </location>
</feature>
<feature type="region of interest" description="Disordered" evidence="4">
    <location>
        <begin position="453"/>
        <end position="499"/>
    </location>
</feature>
<accession>A0A6V7QUB7</accession>
<feature type="region of interest" description="Disordered" evidence="4">
    <location>
        <begin position="98"/>
        <end position="117"/>
    </location>
</feature>
<evidence type="ECO:0000256" key="2">
    <source>
        <dbReference type="ARBA" id="ARBA00023004"/>
    </source>
</evidence>
<dbReference type="GO" id="GO:0046872">
    <property type="term" value="F:metal ion binding"/>
    <property type="evidence" value="ECO:0007669"/>
    <property type="project" value="UniProtKB-KW"/>
</dbReference>
<dbReference type="PANTHER" id="PTHR46872">
    <property type="entry name" value="DNA BINDING PROTEIN"/>
    <property type="match status" value="1"/>
</dbReference>
<dbReference type="GO" id="GO:0009055">
    <property type="term" value="F:electron transfer activity"/>
    <property type="evidence" value="ECO:0007669"/>
    <property type="project" value="InterPro"/>
</dbReference>
<evidence type="ECO:0000256" key="4">
    <source>
        <dbReference type="SAM" id="MobiDB-lite"/>
    </source>
</evidence>
<reference evidence="6" key="1">
    <citation type="submission" date="2020-07" db="EMBL/GenBank/DDBJ databases">
        <authorList>
            <person name="Lin J."/>
        </authorList>
    </citation>
    <scope>NUCLEOTIDE SEQUENCE</scope>
</reference>
<evidence type="ECO:0000256" key="1">
    <source>
        <dbReference type="ARBA" id="ARBA00022723"/>
    </source>
</evidence>
<feature type="region of interest" description="Disordered" evidence="4">
    <location>
        <begin position="162"/>
        <end position="192"/>
    </location>
</feature>
<evidence type="ECO:0000313" key="6">
    <source>
        <dbReference type="EMBL" id="CAD1846497.1"/>
    </source>
</evidence>
<dbReference type="GO" id="GO:0020037">
    <property type="term" value="F:heme binding"/>
    <property type="evidence" value="ECO:0007669"/>
    <property type="project" value="InterPro"/>
</dbReference>
<organism evidence="6">
    <name type="scientific">Ananas comosus var. bracteatus</name>
    <name type="common">red pineapple</name>
    <dbReference type="NCBI Taxonomy" id="296719"/>
    <lineage>
        <taxon>Eukaryota</taxon>
        <taxon>Viridiplantae</taxon>
        <taxon>Streptophyta</taxon>
        <taxon>Embryophyta</taxon>
        <taxon>Tracheophyta</taxon>
        <taxon>Spermatophyta</taxon>
        <taxon>Magnoliopsida</taxon>
        <taxon>Liliopsida</taxon>
        <taxon>Poales</taxon>
        <taxon>Bromeliaceae</taxon>
        <taxon>Bromelioideae</taxon>
        <taxon>Ananas</taxon>
    </lineage>
</organism>
<proteinExistence type="predicted"/>
<dbReference type="AlphaFoldDB" id="A0A6V7QUB7"/>
<evidence type="ECO:0000259" key="5">
    <source>
        <dbReference type="PROSITE" id="PS51007"/>
    </source>
</evidence>
<evidence type="ECO:0000256" key="3">
    <source>
        <dbReference type="PROSITE-ProRule" id="PRU00433"/>
    </source>
</evidence>
<dbReference type="PANTHER" id="PTHR46872:SF10">
    <property type="entry name" value="MYB-LIKE DOMAIN-CONTAINING PROTEIN"/>
    <property type="match status" value="1"/>
</dbReference>
<feature type="compositionally biased region" description="Basic and acidic residues" evidence="4">
    <location>
        <begin position="162"/>
        <end position="173"/>
    </location>
</feature>
<name>A0A6V7QUB7_ANACO</name>
<gene>
    <name evidence="6" type="ORF">CB5_LOCUS29708</name>
</gene>
<dbReference type="EMBL" id="CAJEUB010000017">
    <property type="protein sequence ID" value="CAD1846497.1"/>
    <property type="molecule type" value="Genomic_DNA"/>
</dbReference>
<keyword evidence="1 3" id="KW-0479">Metal-binding</keyword>
<feature type="compositionally biased region" description="Acidic residues" evidence="4">
    <location>
        <begin position="461"/>
        <end position="480"/>
    </location>
</feature>
<protein>
    <recommendedName>
        <fullName evidence="5">Cytochrome c domain-containing protein</fullName>
    </recommendedName>
</protein>
<dbReference type="PROSITE" id="PS51007">
    <property type="entry name" value="CYTC"/>
    <property type="match status" value="1"/>
</dbReference>
<keyword evidence="2 3" id="KW-0408">Iron</keyword>
<feature type="domain" description="Cytochrome c" evidence="5">
    <location>
        <begin position="340"/>
        <end position="445"/>
    </location>
</feature>
<sequence>MFSVRGSPDSEGSDRVAKSSLAHSGGGAGEEGKIGAKTTISSAVAGTHGAPTLRAPSPSRRRLREDPYTEAEHRTQMAGMYILDDHDSLLRSPHCDHEAEATTPVSLDPVPRPRPLGFPRLLSTSTSPPPPRPWQRRYLGQQGGSRFGRRVLDAAAVDEIHGETTAELTKGRGGEAASPSSSESRKRKRKRDLEEMVRWVRDVAANPCDESKVVKERKRQILVARRAMFVKVEELTDVEEFPNFSGKRQKASGWSLEEQHKKPPQVPLRRSQRIPKIVKIASTYLVKKKLGRGEQFQADILEWRGPPSEKDISGYKEDPNTLKWVGMRVWPVDGAVIETSVAETGKGRLDMCDCPFPRSMACVRCHIRTARNQLKSELGPAFSSLGFDKMGEEVSNLLTRNEQMRFNALERLNPSSLGKTFWGIVSKHFNSKSLTELVNYFFNVYLPRRMGNQSRLTPSEVESDDDDEEEDDVEEPQDDADMGKSVEASSSGSSRRYSSWYSVSLKRQGGREILLLTQDILQ</sequence>
<dbReference type="InterPro" id="IPR009056">
    <property type="entry name" value="Cyt_c-like_dom"/>
</dbReference>